<dbReference type="InterPro" id="IPR004695">
    <property type="entry name" value="SLAC1/Mae1/Ssu1/TehA"/>
</dbReference>
<feature type="transmembrane region" description="Helical" evidence="6">
    <location>
        <begin position="258"/>
        <end position="277"/>
    </location>
</feature>
<feature type="transmembrane region" description="Helical" evidence="6">
    <location>
        <begin position="289"/>
        <end position="309"/>
    </location>
</feature>
<feature type="transmembrane region" description="Helical" evidence="6">
    <location>
        <begin position="44"/>
        <end position="64"/>
    </location>
</feature>
<evidence type="ECO:0000256" key="5">
    <source>
        <dbReference type="SAM" id="MobiDB-lite"/>
    </source>
</evidence>
<dbReference type="RefSeq" id="WP_222968948.1">
    <property type="nucleotide sequence ID" value="NZ_JAINZZ010000077.1"/>
</dbReference>
<gene>
    <name evidence="7" type="ORF">K7862_33645</name>
</gene>
<dbReference type="PANTHER" id="PTHR37955">
    <property type="entry name" value="TELLURITE RESISTANCE PROTEIN TEHA"/>
    <property type="match status" value="1"/>
</dbReference>
<dbReference type="InterPro" id="IPR052951">
    <property type="entry name" value="Tellurite_res_ion_channel"/>
</dbReference>
<feature type="transmembrane region" description="Helical" evidence="6">
    <location>
        <begin position="114"/>
        <end position="134"/>
    </location>
</feature>
<feature type="transmembrane region" description="Helical" evidence="6">
    <location>
        <begin position="233"/>
        <end position="252"/>
    </location>
</feature>
<reference evidence="7 8" key="1">
    <citation type="submission" date="2021-08" db="EMBL/GenBank/DDBJ databases">
        <title>WGS of actinomycetes from Thailand.</title>
        <authorList>
            <person name="Thawai C."/>
        </authorList>
    </citation>
    <scope>NUCLEOTIDE SEQUENCE [LARGE SCALE GENOMIC DNA]</scope>
    <source>
        <strain evidence="7 8">PLK6-54</strain>
    </source>
</reference>
<dbReference type="PANTHER" id="PTHR37955:SF1">
    <property type="entry name" value="DEP DOMAIN-CONTAINING PROTEIN"/>
    <property type="match status" value="1"/>
</dbReference>
<feature type="transmembrane region" description="Helical" evidence="6">
    <location>
        <begin position="174"/>
        <end position="194"/>
    </location>
</feature>
<proteinExistence type="predicted"/>
<keyword evidence="2 6" id="KW-0812">Transmembrane</keyword>
<organism evidence="7 8">
    <name type="scientific">Actinacidiphila acidipaludis</name>
    <dbReference type="NCBI Taxonomy" id="2873382"/>
    <lineage>
        <taxon>Bacteria</taxon>
        <taxon>Bacillati</taxon>
        <taxon>Actinomycetota</taxon>
        <taxon>Actinomycetes</taxon>
        <taxon>Kitasatosporales</taxon>
        <taxon>Streptomycetaceae</taxon>
        <taxon>Actinacidiphila</taxon>
    </lineage>
</organism>
<feature type="transmembrane region" description="Helical" evidence="6">
    <location>
        <begin position="140"/>
        <end position="162"/>
    </location>
</feature>
<feature type="transmembrane region" description="Helical" evidence="6">
    <location>
        <begin position="200"/>
        <end position="221"/>
    </location>
</feature>
<evidence type="ECO:0000256" key="6">
    <source>
        <dbReference type="SAM" id="Phobius"/>
    </source>
</evidence>
<evidence type="ECO:0000256" key="2">
    <source>
        <dbReference type="ARBA" id="ARBA00022692"/>
    </source>
</evidence>
<dbReference type="EMBL" id="JAINZZ010000077">
    <property type="protein sequence ID" value="MBY8882548.1"/>
    <property type="molecule type" value="Genomic_DNA"/>
</dbReference>
<sequence length="351" mass="36290">MTVAGPDALAATDPTSPPHENAGSPTRAAAGHPSDGHQHRAARINLMSVSLGTAGLGGAWQAAATTHPAALPVSDALYVASGLIWLLLLAQYLRHGGTRWRHLRHDISHPAQGFALAYVPIIGILITGHFSRFGHEGARWAYAVLTVLAALIAARLLAHWLTGGLTSAVLHPGLLLPVSSAPFIASATASTLGLHAVAQGAFAVGMLYWLAFGTVILGALVTRGPLPAPARPALTVLAIPPATGGIAWIAAHRGVVDPVAHGFAGILLFTLLLLAFLGPDLRGRPFHPGLWVFSFPLAASSTFAIRLITGTHPRTQPALTWAVVAVATAGITALAAATAAYALRRTRGARR</sequence>
<evidence type="ECO:0000256" key="3">
    <source>
        <dbReference type="ARBA" id="ARBA00022989"/>
    </source>
</evidence>
<feature type="region of interest" description="Disordered" evidence="5">
    <location>
        <begin position="1"/>
        <end position="37"/>
    </location>
</feature>
<dbReference type="Proteomes" id="UP000778578">
    <property type="component" value="Unassembled WGS sequence"/>
</dbReference>
<accession>A0ABS7QHA2</accession>
<comment type="caution">
    <text evidence="7">The sequence shown here is derived from an EMBL/GenBank/DDBJ whole genome shotgun (WGS) entry which is preliminary data.</text>
</comment>
<keyword evidence="3 6" id="KW-1133">Transmembrane helix</keyword>
<keyword evidence="8" id="KW-1185">Reference proteome</keyword>
<name>A0ABS7QHA2_9ACTN</name>
<keyword evidence="4 6" id="KW-0472">Membrane</keyword>
<evidence type="ECO:0000256" key="1">
    <source>
        <dbReference type="ARBA" id="ARBA00004141"/>
    </source>
</evidence>
<dbReference type="Pfam" id="PF03595">
    <property type="entry name" value="SLAC1"/>
    <property type="match status" value="1"/>
</dbReference>
<evidence type="ECO:0000256" key="4">
    <source>
        <dbReference type="ARBA" id="ARBA00023136"/>
    </source>
</evidence>
<feature type="transmembrane region" description="Helical" evidence="6">
    <location>
        <begin position="76"/>
        <end position="93"/>
    </location>
</feature>
<protein>
    <recommendedName>
        <fullName evidence="9">Tellurite resistance protein</fullName>
    </recommendedName>
</protein>
<evidence type="ECO:0008006" key="9">
    <source>
        <dbReference type="Google" id="ProtNLM"/>
    </source>
</evidence>
<dbReference type="Gene3D" id="1.50.10.150">
    <property type="entry name" value="Voltage-dependent anion channel"/>
    <property type="match status" value="1"/>
</dbReference>
<feature type="transmembrane region" description="Helical" evidence="6">
    <location>
        <begin position="321"/>
        <end position="343"/>
    </location>
</feature>
<evidence type="ECO:0000313" key="7">
    <source>
        <dbReference type="EMBL" id="MBY8882548.1"/>
    </source>
</evidence>
<evidence type="ECO:0000313" key="8">
    <source>
        <dbReference type="Proteomes" id="UP000778578"/>
    </source>
</evidence>
<comment type="subcellular location">
    <subcellularLocation>
        <location evidence="1">Membrane</location>
        <topology evidence="1">Multi-pass membrane protein</topology>
    </subcellularLocation>
</comment>
<dbReference type="InterPro" id="IPR038665">
    <property type="entry name" value="Voltage-dep_anion_channel_sf"/>
</dbReference>